<dbReference type="PANTHER" id="PTHR36966">
    <property type="entry name" value="REP-ASSOCIATED TYROSINE TRANSPOSASE"/>
    <property type="match status" value="1"/>
</dbReference>
<reference evidence="2" key="1">
    <citation type="submission" date="2021-04" db="EMBL/GenBank/DDBJ databases">
        <title>Oceanospirillales bacteria with DddD are important DMSP degraders in coastal seawater.</title>
        <authorList>
            <person name="Liu J."/>
        </authorList>
    </citation>
    <scope>NUCLEOTIDE SEQUENCE</scope>
    <source>
        <strain evidence="2">GY6</strain>
    </source>
</reference>
<sequence length="148" mass="17211">MKGNSSALRKGRFSEPGRIYLVTFVTCQRKPIFTDLYCGRVVIRSMVFMADNVETLAYVIMPDHVHWLVELRNGSLEHLIHSLKSFSAKEINKRLGQSGHIWQKGFHDHAIRNEEDLTEIARYMVMNPVRAGLVKSYREYSLWDAVWV</sequence>
<dbReference type="Gene3D" id="3.30.70.1290">
    <property type="entry name" value="Transposase IS200-like"/>
    <property type="match status" value="1"/>
</dbReference>
<dbReference type="InterPro" id="IPR036515">
    <property type="entry name" value="Transposase_17_sf"/>
</dbReference>
<feature type="domain" description="Transposase IS200-like" evidence="1">
    <location>
        <begin position="15"/>
        <end position="127"/>
    </location>
</feature>
<dbReference type="SMART" id="SM01321">
    <property type="entry name" value="Y1_Tnp"/>
    <property type="match status" value="1"/>
</dbReference>
<dbReference type="EMBL" id="CP073344">
    <property type="protein sequence ID" value="UTW02453.1"/>
    <property type="molecule type" value="Genomic_DNA"/>
</dbReference>
<accession>A0ABY5GRS8</accession>
<dbReference type="Pfam" id="PF01797">
    <property type="entry name" value="Y1_Tnp"/>
    <property type="match status" value="1"/>
</dbReference>
<keyword evidence="3" id="KW-1185">Reference proteome</keyword>
<name>A0ABY5GRS8_9GAMM</name>
<evidence type="ECO:0000259" key="1">
    <source>
        <dbReference type="SMART" id="SM01321"/>
    </source>
</evidence>
<dbReference type="InterPro" id="IPR002686">
    <property type="entry name" value="Transposase_17"/>
</dbReference>
<dbReference type="NCBIfam" id="NF047646">
    <property type="entry name" value="REP_Tyr_transpos"/>
    <property type="match status" value="1"/>
</dbReference>
<dbReference type="PANTHER" id="PTHR36966:SF1">
    <property type="entry name" value="REP-ASSOCIATED TYROSINE TRANSPOSASE"/>
    <property type="match status" value="1"/>
</dbReference>
<dbReference type="Proteomes" id="UP001059950">
    <property type="component" value="Chromosome"/>
</dbReference>
<gene>
    <name evidence="2" type="ORF">KDX31_13970</name>
</gene>
<evidence type="ECO:0000313" key="2">
    <source>
        <dbReference type="EMBL" id="UTW02453.1"/>
    </source>
</evidence>
<dbReference type="SUPFAM" id="SSF143422">
    <property type="entry name" value="Transposase IS200-like"/>
    <property type="match status" value="1"/>
</dbReference>
<organism evidence="2 3">
    <name type="scientific">Amphritea atlantica</name>
    <dbReference type="NCBI Taxonomy" id="355243"/>
    <lineage>
        <taxon>Bacteria</taxon>
        <taxon>Pseudomonadati</taxon>
        <taxon>Pseudomonadota</taxon>
        <taxon>Gammaproteobacteria</taxon>
        <taxon>Oceanospirillales</taxon>
        <taxon>Oceanospirillaceae</taxon>
        <taxon>Amphritea</taxon>
    </lineage>
</organism>
<evidence type="ECO:0000313" key="3">
    <source>
        <dbReference type="Proteomes" id="UP001059950"/>
    </source>
</evidence>
<proteinExistence type="predicted"/>
<protein>
    <submittedName>
        <fullName evidence="2">Transposase</fullName>
    </submittedName>
</protein>
<dbReference type="InterPro" id="IPR052715">
    <property type="entry name" value="RAYT_transposase"/>
</dbReference>